<keyword evidence="3" id="KW-1003">Cell membrane</keyword>
<evidence type="ECO:0000256" key="11">
    <source>
        <dbReference type="SAM" id="Phobius"/>
    </source>
</evidence>
<keyword evidence="9" id="KW-0445">Lipid transport</keyword>
<dbReference type="CDD" id="cd18552">
    <property type="entry name" value="ABC_6TM_MsbA_like"/>
    <property type="match status" value="1"/>
</dbReference>
<evidence type="ECO:0000256" key="10">
    <source>
        <dbReference type="ARBA" id="ARBA00023136"/>
    </source>
</evidence>
<dbReference type="NCBIfam" id="TIGR02203">
    <property type="entry name" value="MsbA_lipidA"/>
    <property type="match status" value="1"/>
</dbReference>
<evidence type="ECO:0000256" key="2">
    <source>
        <dbReference type="ARBA" id="ARBA00022448"/>
    </source>
</evidence>
<evidence type="ECO:0000256" key="9">
    <source>
        <dbReference type="ARBA" id="ARBA00023055"/>
    </source>
</evidence>
<dbReference type="PROSITE" id="PS50929">
    <property type="entry name" value="ABC_TM1F"/>
    <property type="match status" value="1"/>
</dbReference>
<organism evidence="14 15">
    <name type="scientific">Candidatus Macondimonas diazotrophica</name>
    <dbReference type="NCBI Taxonomy" id="2305248"/>
    <lineage>
        <taxon>Bacteria</taxon>
        <taxon>Pseudomonadati</taxon>
        <taxon>Pseudomonadota</taxon>
        <taxon>Gammaproteobacteria</taxon>
        <taxon>Chromatiales</taxon>
        <taxon>Ectothiorhodospiraceae</taxon>
        <taxon>Candidatus Macondimonas</taxon>
    </lineage>
</organism>
<feature type="transmembrane region" description="Helical" evidence="11">
    <location>
        <begin position="134"/>
        <end position="160"/>
    </location>
</feature>
<evidence type="ECO:0000256" key="1">
    <source>
        <dbReference type="ARBA" id="ARBA00004651"/>
    </source>
</evidence>
<dbReference type="AlphaFoldDB" id="A0A4Z0FAL4"/>
<evidence type="ECO:0000259" key="12">
    <source>
        <dbReference type="PROSITE" id="PS50893"/>
    </source>
</evidence>
<keyword evidence="10 11" id="KW-0472">Membrane</keyword>
<dbReference type="InterPro" id="IPR017871">
    <property type="entry name" value="ABC_transporter-like_CS"/>
</dbReference>
<dbReference type="InterPro" id="IPR039421">
    <property type="entry name" value="Type_1_exporter"/>
</dbReference>
<dbReference type="GO" id="GO:0016887">
    <property type="term" value="F:ATP hydrolysis activity"/>
    <property type="evidence" value="ECO:0007669"/>
    <property type="project" value="InterPro"/>
</dbReference>
<dbReference type="GO" id="GO:0034040">
    <property type="term" value="F:ATPase-coupled lipid transmembrane transporter activity"/>
    <property type="evidence" value="ECO:0007669"/>
    <property type="project" value="InterPro"/>
</dbReference>
<dbReference type="InterPro" id="IPR011527">
    <property type="entry name" value="ABC1_TM_dom"/>
</dbReference>
<evidence type="ECO:0000256" key="8">
    <source>
        <dbReference type="ARBA" id="ARBA00022989"/>
    </source>
</evidence>
<evidence type="ECO:0000256" key="5">
    <source>
        <dbReference type="ARBA" id="ARBA00022741"/>
    </source>
</evidence>
<keyword evidence="5" id="KW-0547">Nucleotide-binding</keyword>
<evidence type="ECO:0000313" key="14">
    <source>
        <dbReference type="EMBL" id="TFZ82950.1"/>
    </source>
</evidence>
<keyword evidence="6 14" id="KW-0067">ATP-binding</keyword>
<evidence type="ECO:0000256" key="4">
    <source>
        <dbReference type="ARBA" id="ARBA00022692"/>
    </source>
</evidence>
<evidence type="ECO:0000313" key="15">
    <source>
        <dbReference type="Proteomes" id="UP000297890"/>
    </source>
</evidence>
<dbReference type="InterPro" id="IPR003439">
    <property type="entry name" value="ABC_transporter-like_ATP-bd"/>
</dbReference>
<keyword evidence="2" id="KW-0813">Transport</keyword>
<name>A0A4Z0FAL4_9GAMM</name>
<dbReference type="InterPro" id="IPR027417">
    <property type="entry name" value="P-loop_NTPase"/>
</dbReference>
<dbReference type="FunFam" id="3.40.50.300:FF:000287">
    <property type="entry name" value="Multidrug ABC transporter ATP-binding protein"/>
    <property type="match status" value="1"/>
</dbReference>
<feature type="domain" description="ABC transmembrane type-1" evidence="13">
    <location>
        <begin position="3"/>
        <end position="285"/>
    </location>
</feature>
<dbReference type="GO" id="GO:0015421">
    <property type="term" value="F:ABC-type oligopeptide transporter activity"/>
    <property type="evidence" value="ECO:0007669"/>
    <property type="project" value="TreeGrafter"/>
</dbReference>
<dbReference type="RefSeq" id="WP_135281620.1">
    <property type="nucleotide sequence ID" value="NZ_SRIO01000006.1"/>
</dbReference>
<comment type="subcellular location">
    <subcellularLocation>
        <location evidence="1">Cell membrane</location>
        <topology evidence="1">Multi-pass membrane protein</topology>
    </subcellularLocation>
</comment>
<protein>
    <submittedName>
        <fullName evidence="14">Lipid A export permease/ATP-binding protein MsbA</fullName>
    </submittedName>
</protein>
<dbReference type="Gene3D" id="1.20.1560.10">
    <property type="entry name" value="ABC transporter type 1, transmembrane domain"/>
    <property type="match status" value="1"/>
</dbReference>
<evidence type="ECO:0000256" key="7">
    <source>
        <dbReference type="ARBA" id="ARBA00022967"/>
    </source>
</evidence>
<dbReference type="InterPro" id="IPR036640">
    <property type="entry name" value="ABC1_TM_sf"/>
</dbReference>
<keyword evidence="15" id="KW-1185">Reference proteome</keyword>
<feature type="transmembrane region" description="Helical" evidence="11">
    <location>
        <begin position="220"/>
        <end position="244"/>
    </location>
</feature>
<dbReference type="Proteomes" id="UP000297890">
    <property type="component" value="Unassembled WGS sequence"/>
</dbReference>
<dbReference type="SMART" id="SM00382">
    <property type="entry name" value="AAA"/>
    <property type="match status" value="1"/>
</dbReference>
<evidence type="ECO:0000256" key="6">
    <source>
        <dbReference type="ARBA" id="ARBA00022840"/>
    </source>
</evidence>
<comment type="caution">
    <text evidence="14">The sequence shown here is derived from an EMBL/GenBank/DDBJ whole genome shotgun (WGS) entry which is preliminary data.</text>
</comment>
<sequence>MFLAAVVGMVIFALSETAFAWLMKPLLDGSFVERDPMVIRWMPPLVLGLFLARGVAAFLSDYCMANVGQRVIKAIRTQLFGHFLHLPCTFYDHNASGQLLSSLTFNVDQVANAATQAVTVMIRDSLKVVGFMGLMFYLNPGLAVFALIIAPLIAVLIRWISQRFRRISTRIQHSMGELTTASEEVIKGQRLAKVFGAQDHESRRFEQVNERNRRLLMKRALTQAASNPVIQLIAAIPMAGIVYVATNDSLSGAMTPGAFAAFLGAMVGLLNPLKQLTTVNSTLQRGIAAAGSIFALLEVASETDTGTHRVARVHGAVTFEAVRLCYDPAKGEVLKDIDLVIEPGQTVALVGRSGSGKTSLVNLLPRFYEPQRGRILIDDVDIRDYRLTDLRRQIAVVGQEVILFNDSIAANIAYGEDPEPVLERIEWAARAAHAWEFIENLPDGVWTPVGQQGVLLSGGQRQRLAIARALFKDAPILILDEATSALDTESERHIQAAFEALMRDRTTLVIAHRLSTITRADCIVMMQDGQIIERGSHARLLAANGAYAELYRLQFRDMEATG</sequence>
<feature type="transmembrane region" description="Helical" evidence="11">
    <location>
        <begin position="250"/>
        <end position="270"/>
    </location>
</feature>
<dbReference type="Pfam" id="PF00664">
    <property type="entry name" value="ABC_membrane"/>
    <property type="match status" value="1"/>
</dbReference>
<dbReference type="PANTHER" id="PTHR43394:SF1">
    <property type="entry name" value="ATP-BINDING CASSETTE SUB-FAMILY B MEMBER 10, MITOCHONDRIAL"/>
    <property type="match status" value="1"/>
</dbReference>
<dbReference type="InterPro" id="IPR003593">
    <property type="entry name" value="AAA+_ATPase"/>
</dbReference>
<dbReference type="PANTHER" id="PTHR43394">
    <property type="entry name" value="ATP-DEPENDENT PERMEASE MDL1, MITOCHONDRIAL"/>
    <property type="match status" value="1"/>
</dbReference>
<feature type="domain" description="ABC transporter" evidence="12">
    <location>
        <begin position="317"/>
        <end position="553"/>
    </location>
</feature>
<gene>
    <name evidence="14" type="primary">msbA</name>
    <name evidence="14" type="ORF">E4680_05850</name>
</gene>
<dbReference type="EMBL" id="SRIO01000006">
    <property type="protein sequence ID" value="TFZ82950.1"/>
    <property type="molecule type" value="Genomic_DNA"/>
</dbReference>
<dbReference type="OrthoDB" id="6336411at2"/>
<keyword evidence="4 11" id="KW-0812">Transmembrane</keyword>
<evidence type="ECO:0000259" key="13">
    <source>
        <dbReference type="PROSITE" id="PS50929"/>
    </source>
</evidence>
<keyword evidence="8 11" id="KW-1133">Transmembrane helix</keyword>
<reference evidence="14 15" key="1">
    <citation type="journal article" date="2019" name="ISME J.">
        <title>Candidatus Macondimonas diazotrophica, a novel gammaproteobacterial genus dominating crude-oil-contaminated coastal sediments.</title>
        <authorList>
            <person name="Karthikeyan S."/>
            <person name="Konstantinidis K."/>
        </authorList>
    </citation>
    <scope>NUCLEOTIDE SEQUENCE [LARGE SCALE GENOMIC DNA]</scope>
    <source>
        <strain evidence="14 15">KTK01</strain>
    </source>
</reference>
<keyword evidence="7" id="KW-1278">Translocase</keyword>
<dbReference type="GO" id="GO:0005886">
    <property type="term" value="C:plasma membrane"/>
    <property type="evidence" value="ECO:0007669"/>
    <property type="project" value="UniProtKB-SubCell"/>
</dbReference>
<dbReference type="PROSITE" id="PS00211">
    <property type="entry name" value="ABC_TRANSPORTER_1"/>
    <property type="match status" value="1"/>
</dbReference>
<evidence type="ECO:0000256" key="3">
    <source>
        <dbReference type="ARBA" id="ARBA00022475"/>
    </source>
</evidence>
<dbReference type="SUPFAM" id="SSF90123">
    <property type="entry name" value="ABC transporter transmembrane region"/>
    <property type="match status" value="1"/>
</dbReference>
<dbReference type="PROSITE" id="PS50893">
    <property type="entry name" value="ABC_TRANSPORTER_2"/>
    <property type="match status" value="1"/>
</dbReference>
<dbReference type="InterPro" id="IPR011917">
    <property type="entry name" value="ABC_transpr_lipidA"/>
</dbReference>
<dbReference type="GO" id="GO:0005524">
    <property type="term" value="F:ATP binding"/>
    <property type="evidence" value="ECO:0007669"/>
    <property type="project" value="UniProtKB-KW"/>
</dbReference>
<dbReference type="SUPFAM" id="SSF52540">
    <property type="entry name" value="P-loop containing nucleoside triphosphate hydrolases"/>
    <property type="match status" value="1"/>
</dbReference>
<accession>A0A4Z0FAL4</accession>
<proteinExistence type="predicted"/>
<dbReference type="Gene3D" id="3.40.50.300">
    <property type="entry name" value="P-loop containing nucleotide triphosphate hydrolases"/>
    <property type="match status" value="1"/>
</dbReference>
<dbReference type="Pfam" id="PF00005">
    <property type="entry name" value="ABC_tran"/>
    <property type="match status" value="1"/>
</dbReference>